<reference evidence="1 2" key="1">
    <citation type="journal article" date="2006" name="Science">
        <title>The genome of black cottonwood, Populus trichocarpa (Torr. &amp; Gray).</title>
        <authorList>
            <person name="Tuskan G.A."/>
            <person name="Difazio S."/>
            <person name="Jansson S."/>
            <person name="Bohlmann J."/>
            <person name="Grigoriev I."/>
            <person name="Hellsten U."/>
            <person name="Putnam N."/>
            <person name="Ralph S."/>
            <person name="Rombauts S."/>
            <person name="Salamov A."/>
            <person name="Schein J."/>
            <person name="Sterck L."/>
            <person name="Aerts A."/>
            <person name="Bhalerao R.R."/>
            <person name="Bhalerao R.P."/>
            <person name="Blaudez D."/>
            <person name="Boerjan W."/>
            <person name="Brun A."/>
            <person name="Brunner A."/>
            <person name="Busov V."/>
            <person name="Campbell M."/>
            <person name="Carlson J."/>
            <person name="Chalot M."/>
            <person name="Chapman J."/>
            <person name="Chen G.L."/>
            <person name="Cooper D."/>
            <person name="Coutinho P.M."/>
            <person name="Couturier J."/>
            <person name="Covert S."/>
            <person name="Cronk Q."/>
            <person name="Cunningham R."/>
            <person name="Davis J."/>
            <person name="Degroeve S."/>
            <person name="Dejardin A."/>
            <person name="Depamphilis C."/>
            <person name="Detter J."/>
            <person name="Dirks B."/>
            <person name="Dubchak I."/>
            <person name="Duplessis S."/>
            <person name="Ehlting J."/>
            <person name="Ellis B."/>
            <person name="Gendler K."/>
            <person name="Goodstein D."/>
            <person name="Gribskov M."/>
            <person name="Grimwood J."/>
            <person name="Groover A."/>
            <person name="Gunter L."/>
            <person name="Hamberger B."/>
            <person name="Heinze B."/>
            <person name="Helariutta Y."/>
            <person name="Henrissat B."/>
            <person name="Holligan D."/>
            <person name="Holt R."/>
            <person name="Huang W."/>
            <person name="Islam-Faridi N."/>
            <person name="Jones S."/>
            <person name="Jones-Rhoades M."/>
            <person name="Jorgensen R."/>
            <person name="Joshi C."/>
            <person name="Kangasjarvi J."/>
            <person name="Karlsson J."/>
            <person name="Kelleher C."/>
            <person name="Kirkpatrick R."/>
            <person name="Kirst M."/>
            <person name="Kohler A."/>
            <person name="Kalluri U."/>
            <person name="Larimer F."/>
            <person name="Leebens-Mack J."/>
            <person name="Leple J.C."/>
            <person name="Locascio P."/>
            <person name="Lou Y."/>
            <person name="Lucas S."/>
            <person name="Martin F."/>
            <person name="Montanini B."/>
            <person name="Napoli C."/>
            <person name="Nelson D.R."/>
            <person name="Nelson C."/>
            <person name="Nieminen K."/>
            <person name="Nilsson O."/>
            <person name="Pereda V."/>
            <person name="Peter G."/>
            <person name="Philippe R."/>
            <person name="Pilate G."/>
            <person name="Poliakov A."/>
            <person name="Razumovskaya J."/>
            <person name="Richardson P."/>
            <person name="Rinaldi C."/>
            <person name="Ritland K."/>
            <person name="Rouze P."/>
            <person name="Ryaboy D."/>
            <person name="Schmutz J."/>
            <person name="Schrader J."/>
            <person name="Segerman B."/>
            <person name="Shin H."/>
            <person name="Siddiqui A."/>
            <person name="Sterky F."/>
            <person name="Terry A."/>
            <person name="Tsai C.J."/>
            <person name="Uberbacher E."/>
            <person name="Unneberg P."/>
            <person name="Vahala J."/>
            <person name="Wall K."/>
            <person name="Wessler S."/>
            <person name="Yang G."/>
            <person name="Yin T."/>
            <person name="Douglas C."/>
            <person name="Marra M."/>
            <person name="Sandberg G."/>
            <person name="Van de Peer Y."/>
            <person name="Rokhsar D."/>
        </authorList>
    </citation>
    <scope>NUCLEOTIDE SEQUENCE [LARGE SCALE GENOMIC DNA]</scope>
    <source>
        <strain evidence="2">cv. Nisqually</strain>
    </source>
</reference>
<protein>
    <submittedName>
        <fullName evidence="1">Uncharacterized protein</fullName>
    </submittedName>
</protein>
<organism evidence="1 2">
    <name type="scientific">Populus trichocarpa</name>
    <name type="common">Western balsam poplar</name>
    <name type="synonym">Populus balsamifera subsp. trichocarpa</name>
    <dbReference type="NCBI Taxonomy" id="3694"/>
    <lineage>
        <taxon>Eukaryota</taxon>
        <taxon>Viridiplantae</taxon>
        <taxon>Streptophyta</taxon>
        <taxon>Embryophyta</taxon>
        <taxon>Tracheophyta</taxon>
        <taxon>Spermatophyta</taxon>
        <taxon>Magnoliopsida</taxon>
        <taxon>eudicotyledons</taxon>
        <taxon>Gunneridae</taxon>
        <taxon>Pentapetalae</taxon>
        <taxon>rosids</taxon>
        <taxon>fabids</taxon>
        <taxon>Malpighiales</taxon>
        <taxon>Salicaceae</taxon>
        <taxon>Saliceae</taxon>
        <taxon>Populus</taxon>
    </lineage>
</organism>
<sequence>MADTLVCVRRVKQEASEEWDESMPLPGDIIEGFAENNADELFVPAKAKSDLSSQLGKISPQTETVWLKVRRGERTLKLRARVMPDKSAVLQRRFTIKAANDDRHVAVLGDLTLEQCTELQEMSRKVVNMDSWAFSKRGVKYDWKMKVDNYLPDQRSSVVSSILFMPLQGEHSIEATTGRCMAWFSAAVSSGAPIVFVNIQTEQTLNVKSNNTPVQILQGIRLWFLPGVAEILLEMIPEPGETRFGMDIKRIDEGFICVCSVTKGSAAERAGLSDLFEEANKVGHLLVISRLEGKSLMPSSVCSMGLIHCCDQNEVKDTLISSIDEMDSIQIHLMAWPNQTHSSNTKANGVAHLQPPKALLLSSSSEATDTTFSRNSALWLTYKSPPPPFHNKHKSPPPPPHKYKSPPPPHHKCKYSPPPPVYTYRSPPPPTPMHHKSPPPSPHMFKSPPPPPYRYISPPPPPPHPPCHAYKYLSPPPPPSYKKQPPNILTKPSTQTTTFIIAIIDLLLSHSHFTIAKNLLEKHGMFSDLIRYKFSACFLLECYLGVRVKASQINLAKTFFDQIVNDAFVKPDALTYTSMIRGFFKVGMIENSRKMFDEMICEPNFDNLYTSINGYCKKGGMENARIFLRRMMESTDCLPDTVTLIDGYCKKGGFNEATKWDGCVDEARKLLMKMSLNRVRENVANHLSILKGLSIMEKKEIKLDAKEPGVVINDSSCLPTRGCLPNFMSYSTVICCLCKSQVSGCCEDGDKEMAMLIFYESINRNHVINVQNFSAFVKMMCEKRKICGRCSLVYVDSYQRVLDVQLQKQSGLG</sequence>
<comment type="caution">
    <text evidence="1">The sequence shown here is derived from an EMBL/GenBank/DDBJ whole genome shotgun (WGS) entry which is preliminary data.</text>
</comment>
<gene>
    <name evidence="1" type="ORF">POPTR_018G050100v4</name>
</gene>
<proteinExistence type="predicted"/>
<keyword evidence="2" id="KW-1185">Reference proteome</keyword>
<dbReference type="EMBL" id="CM009307">
    <property type="protein sequence ID" value="KAI9378177.1"/>
    <property type="molecule type" value="Genomic_DNA"/>
</dbReference>
<evidence type="ECO:0000313" key="2">
    <source>
        <dbReference type="Proteomes" id="UP000006729"/>
    </source>
</evidence>
<accession>A0ACC0RMY2</accession>
<evidence type="ECO:0000313" key="1">
    <source>
        <dbReference type="EMBL" id="KAI9378177.1"/>
    </source>
</evidence>
<dbReference type="Proteomes" id="UP000006729">
    <property type="component" value="Chromosome 18"/>
</dbReference>
<name>A0ACC0RMY2_POPTR</name>